<evidence type="ECO:0000256" key="1">
    <source>
        <dbReference type="ARBA" id="ARBA00010928"/>
    </source>
</evidence>
<dbReference type="InterPro" id="IPR036291">
    <property type="entry name" value="NAD(P)-bd_dom_sf"/>
</dbReference>
<protein>
    <submittedName>
        <fullName evidence="5">Putative dehydrogenase</fullName>
    </submittedName>
</protein>
<dbReference type="AlphaFoldDB" id="A0A2S8SDX5"/>
<dbReference type="Gene3D" id="3.40.50.720">
    <property type="entry name" value="NAD(P)-binding Rossmann-like Domain"/>
    <property type="match status" value="1"/>
</dbReference>
<comment type="similarity">
    <text evidence="1">Belongs to the Gfo/Idh/MocA family.</text>
</comment>
<dbReference type="Gene3D" id="3.30.360.10">
    <property type="entry name" value="Dihydrodipicolinate Reductase, domain 2"/>
    <property type="match status" value="1"/>
</dbReference>
<dbReference type="GO" id="GO:0000166">
    <property type="term" value="F:nucleotide binding"/>
    <property type="evidence" value="ECO:0007669"/>
    <property type="project" value="InterPro"/>
</dbReference>
<dbReference type="RefSeq" id="WP_105513258.1">
    <property type="nucleotide sequence ID" value="NZ_PVEP01000001.1"/>
</dbReference>
<dbReference type="InterPro" id="IPR000683">
    <property type="entry name" value="Gfo/Idh/MocA-like_OxRdtase_N"/>
</dbReference>
<dbReference type="SUPFAM" id="SSF51735">
    <property type="entry name" value="NAD(P)-binding Rossmann-fold domains"/>
    <property type="match status" value="1"/>
</dbReference>
<keyword evidence="6" id="KW-1185">Reference proteome</keyword>
<gene>
    <name evidence="5" type="ORF">LX70_00871</name>
</gene>
<evidence type="ECO:0000313" key="5">
    <source>
        <dbReference type="EMBL" id="PQV59051.1"/>
    </source>
</evidence>
<dbReference type="EMBL" id="PVEP01000001">
    <property type="protein sequence ID" value="PQV59051.1"/>
    <property type="molecule type" value="Genomic_DNA"/>
</dbReference>
<dbReference type="Proteomes" id="UP000238338">
    <property type="component" value="Unassembled WGS sequence"/>
</dbReference>
<evidence type="ECO:0000256" key="2">
    <source>
        <dbReference type="ARBA" id="ARBA00023002"/>
    </source>
</evidence>
<feature type="domain" description="GFO/IDH/MocA-like oxidoreductase" evidence="4">
    <location>
        <begin position="132"/>
        <end position="250"/>
    </location>
</feature>
<dbReference type="OrthoDB" id="9792935at2"/>
<dbReference type="PANTHER" id="PTHR22604:SF105">
    <property type="entry name" value="TRANS-1,2-DIHYDROBENZENE-1,2-DIOL DEHYDROGENASE"/>
    <property type="match status" value="1"/>
</dbReference>
<organism evidence="5 6">
    <name type="scientific">Albidovulum denitrificans</name>
    <dbReference type="NCBI Taxonomy" id="404881"/>
    <lineage>
        <taxon>Bacteria</taxon>
        <taxon>Pseudomonadati</taxon>
        <taxon>Pseudomonadota</taxon>
        <taxon>Alphaproteobacteria</taxon>
        <taxon>Rhodobacterales</taxon>
        <taxon>Paracoccaceae</taxon>
        <taxon>Albidovulum</taxon>
    </lineage>
</organism>
<comment type="caution">
    <text evidence="5">The sequence shown here is derived from an EMBL/GenBank/DDBJ whole genome shotgun (WGS) entry which is preliminary data.</text>
</comment>
<evidence type="ECO:0000259" key="4">
    <source>
        <dbReference type="Pfam" id="PF22725"/>
    </source>
</evidence>
<dbReference type="Pfam" id="PF22725">
    <property type="entry name" value="GFO_IDH_MocA_C3"/>
    <property type="match status" value="1"/>
</dbReference>
<dbReference type="SUPFAM" id="SSF55347">
    <property type="entry name" value="Glyceraldehyde-3-phosphate dehydrogenase-like, C-terminal domain"/>
    <property type="match status" value="1"/>
</dbReference>
<evidence type="ECO:0000313" key="6">
    <source>
        <dbReference type="Proteomes" id="UP000238338"/>
    </source>
</evidence>
<dbReference type="InterPro" id="IPR050984">
    <property type="entry name" value="Gfo/Idh/MocA_domain"/>
</dbReference>
<keyword evidence="2" id="KW-0560">Oxidoreductase</keyword>
<dbReference type="InterPro" id="IPR055170">
    <property type="entry name" value="GFO_IDH_MocA-like_dom"/>
</dbReference>
<dbReference type="Pfam" id="PF01408">
    <property type="entry name" value="GFO_IDH_MocA"/>
    <property type="match status" value="1"/>
</dbReference>
<dbReference type="GO" id="GO:0016491">
    <property type="term" value="F:oxidoreductase activity"/>
    <property type="evidence" value="ECO:0007669"/>
    <property type="project" value="UniProtKB-KW"/>
</dbReference>
<dbReference type="PANTHER" id="PTHR22604">
    <property type="entry name" value="OXIDOREDUCTASES"/>
    <property type="match status" value="1"/>
</dbReference>
<name>A0A2S8SDX5_9RHOB</name>
<proteinExistence type="inferred from homology"/>
<reference evidence="5 6" key="1">
    <citation type="submission" date="2018-02" db="EMBL/GenBank/DDBJ databases">
        <title>Genomic Encyclopedia of Archaeal and Bacterial Type Strains, Phase II (KMG-II): from individual species to whole genera.</title>
        <authorList>
            <person name="Goeker M."/>
        </authorList>
    </citation>
    <scope>NUCLEOTIDE SEQUENCE [LARGE SCALE GENOMIC DNA]</scope>
    <source>
        <strain evidence="5 6">DSM 18921</strain>
    </source>
</reference>
<sequence>MKPVNWGVLGASKFAREHMARAIHEAAGATLYALATSDPKKADDFKAFCPDLQVHGSYDALLSDPAVEAVYIPLPNHLHVEWTQKAIAAGKHVLTEKPIALKADEIDGLIAARDASGLLVTEAYMIVHHPQWQRAKTLVGEGAIGRILHADAHFSYDNRADPGNIRNRPETGGGSIPDIGVYTYGGIRYVTGAEPSRLSARIRRENGVDVYAQVTGQFAGAGGDFTFHAMTSMRLPPRQEVVFQGEGGLIRLTAPFNAGIFGEAQLHMLRPGKPDHVERFPDLRQYVRQVENFGRSLRDGVAYPWRLEDAKGTQAMIDMVFASEEPV</sequence>
<feature type="domain" description="Gfo/Idh/MocA-like oxidoreductase N-terminal" evidence="3">
    <location>
        <begin position="4"/>
        <end position="122"/>
    </location>
</feature>
<accession>A0A2S8SDX5</accession>
<evidence type="ECO:0000259" key="3">
    <source>
        <dbReference type="Pfam" id="PF01408"/>
    </source>
</evidence>